<proteinExistence type="inferred from homology"/>
<dbReference type="HOGENOM" id="CLU_077375_0_1_9"/>
<evidence type="ECO:0000256" key="7">
    <source>
        <dbReference type="ARBA" id="ARBA00023136"/>
    </source>
</evidence>
<feature type="transmembrane region" description="Helical" evidence="8">
    <location>
        <begin position="15"/>
        <end position="38"/>
    </location>
</feature>
<dbReference type="Proteomes" id="UP000004315">
    <property type="component" value="Unassembled WGS sequence"/>
</dbReference>
<dbReference type="PANTHER" id="PTHR30450:SF1">
    <property type="entry name" value="D-METHIONINE TRANSPORT SYSTEM PERMEASE PROTEIN METI-RELATED"/>
    <property type="match status" value="1"/>
</dbReference>
<evidence type="ECO:0000256" key="8">
    <source>
        <dbReference type="RuleBase" id="RU363032"/>
    </source>
</evidence>
<comment type="subcellular location">
    <subcellularLocation>
        <location evidence="1 8">Cell membrane</location>
        <topology evidence="1 8">Multi-pass membrane protein</topology>
    </subcellularLocation>
</comment>
<evidence type="ECO:0000256" key="1">
    <source>
        <dbReference type="ARBA" id="ARBA00004651"/>
    </source>
</evidence>
<comment type="caution">
    <text evidence="10">The sequence shown here is derived from an EMBL/GenBank/DDBJ whole genome shotgun (WGS) entry which is preliminary data.</text>
</comment>
<keyword evidence="6 8" id="KW-1133">Transmembrane helix</keyword>
<protein>
    <submittedName>
        <fullName evidence="10">ABC transporter, permease protein</fullName>
    </submittedName>
</protein>
<dbReference type="AlphaFoldDB" id="B7CBS6"/>
<dbReference type="GO" id="GO:0048473">
    <property type="term" value="P:D-methionine transmembrane transport"/>
    <property type="evidence" value="ECO:0007669"/>
    <property type="project" value="TreeGrafter"/>
</dbReference>
<dbReference type="STRING" id="518637.EUBIFOR_01651"/>
<organism evidence="10 11">
    <name type="scientific">Holdemanella biformis DSM 3989</name>
    <dbReference type="NCBI Taxonomy" id="518637"/>
    <lineage>
        <taxon>Bacteria</taxon>
        <taxon>Bacillati</taxon>
        <taxon>Bacillota</taxon>
        <taxon>Erysipelotrichia</taxon>
        <taxon>Erysipelotrichales</taxon>
        <taxon>Erysipelotrichaceae</taxon>
        <taxon>Holdemanella</taxon>
    </lineage>
</organism>
<evidence type="ECO:0000256" key="2">
    <source>
        <dbReference type="ARBA" id="ARBA00007069"/>
    </source>
</evidence>
<dbReference type="InterPro" id="IPR051322">
    <property type="entry name" value="AA_ABC_Transporter_Permease"/>
</dbReference>
<feature type="transmembrane region" description="Helical" evidence="8">
    <location>
        <begin position="184"/>
        <end position="209"/>
    </location>
</feature>
<evidence type="ECO:0000313" key="11">
    <source>
        <dbReference type="Proteomes" id="UP000004315"/>
    </source>
</evidence>
<keyword evidence="3 8" id="KW-0813">Transport</keyword>
<keyword evidence="7 8" id="KW-0472">Membrane</keyword>
<keyword evidence="11" id="KW-1185">Reference proteome</keyword>
<dbReference type="Pfam" id="PF00528">
    <property type="entry name" value="BPD_transp_1"/>
    <property type="match status" value="1"/>
</dbReference>
<dbReference type="PANTHER" id="PTHR30450">
    <property type="entry name" value="ABC TRANSPORTER PERMEASE"/>
    <property type="match status" value="1"/>
</dbReference>
<feature type="domain" description="ABC transmembrane type-1" evidence="9">
    <location>
        <begin position="11"/>
        <end position="205"/>
    </location>
</feature>
<feature type="transmembrane region" description="Helical" evidence="8">
    <location>
        <begin position="80"/>
        <end position="103"/>
    </location>
</feature>
<dbReference type="Gene3D" id="1.10.3720.10">
    <property type="entry name" value="MetI-like"/>
    <property type="match status" value="1"/>
</dbReference>
<dbReference type="InterPro" id="IPR000515">
    <property type="entry name" value="MetI-like"/>
</dbReference>
<evidence type="ECO:0000313" key="10">
    <source>
        <dbReference type="EMBL" id="EEC89783.1"/>
    </source>
</evidence>
<keyword evidence="5 8" id="KW-0812">Transmembrane</keyword>
<evidence type="ECO:0000256" key="4">
    <source>
        <dbReference type="ARBA" id="ARBA00022475"/>
    </source>
</evidence>
<dbReference type="eggNOG" id="COG2011">
    <property type="taxonomic scope" value="Bacteria"/>
</dbReference>
<dbReference type="GO" id="GO:0005886">
    <property type="term" value="C:plasma membrane"/>
    <property type="evidence" value="ECO:0007669"/>
    <property type="project" value="UniProtKB-SubCell"/>
</dbReference>
<dbReference type="InterPro" id="IPR035906">
    <property type="entry name" value="MetI-like_sf"/>
</dbReference>
<sequence length="213" mass="22908">MSMLDVILKGTWQTLYMVFFSTLIAVVLGFIPAVILTLTAEDGLKPNRIVYGILDVIVNVFRSFPFIILMVIVIPVTRVIAGKSIGTTAAIVPLTIYAIPFIARVFENALRETDAGVIEAAKSFGATDLQIITKVYFKESVPRLLNGIVLLIINMVGASAMAGTLGGGGLGDIAIRKGYQAYDISYLVVTSIVLIVIVQLVQGIGNVIYKKKA</sequence>
<evidence type="ECO:0000256" key="3">
    <source>
        <dbReference type="ARBA" id="ARBA00022448"/>
    </source>
</evidence>
<feature type="transmembrane region" description="Helical" evidence="8">
    <location>
        <begin position="50"/>
        <end position="74"/>
    </location>
</feature>
<evidence type="ECO:0000256" key="6">
    <source>
        <dbReference type="ARBA" id="ARBA00022989"/>
    </source>
</evidence>
<feature type="transmembrane region" description="Helical" evidence="8">
    <location>
        <begin position="144"/>
        <end position="164"/>
    </location>
</feature>
<keyword evidence="4" id="KW-1003">Cell membrane</keyword>
<evidence type="ECO:0000259" key="9">
    <source>
        <dbReference type="PROSITE" id="PS50928"/>
    </source>
</evidence>
<accession>B7CBS6</accession>
<comment type="similarity">
    <text evidence="2">Belongs to the binding-protein-dependent transport system permease family. CysTW subfamily.</text>
</comment>
<dbReference type="PROSITE" id="PS50928">
    <property type="entry name" value="ABC_TM1"/>
    <property type="match status" value="1"/>
</dbReference>
<dbReference type="FunFam" id="1.10.3720.10:FF:000002">
    <property type="entry name" value="D-methionine ABC transporter permease MetI"/>
    <property type="match status" value="1"/>
</dbReference>
<evidence type="ECO:0000256" key="5">
    <source>
        <dbReference type="ARBA" id="ARBA00022692"/>
    </source>
</evidence>
<name>B7CBS6_9FIRM</name>
<gene>
    <name evidence="10" type="ORF">EUBIFOR_01651</name>
</gene>
<dbReference type="SUPFAM" id="SSF161098">
    <property type="entry name" value="MetI-like"/>
    <property type="match status" value="1"/>
</dbReference>
<dbReference type="CDD" id="cd06261">
    <property type="entry name" value="TM_PBP2"/>
    <property type="match status" value="1"/>
</dbReference>
<dbReference type="EMBL" id="ABYT01000091">
    <property type="protein sequence ID" value="EEC89783.1"/>
    <property type="molecule type" value="Genomic_DNA"/>
</dbReference>
<reference evidence="10 11" key="1">
    <citation type="submission" date="2008-11" db="EMBL/GenBank/DDBJ databases">
        <title>Draft genome sequence of Eubacterium biforme (DSM 3989).</title>
        <authorList>
            <person name="Sudarsanam P."/>
            <person name="Ley R."/>
            <person name="Guruge J."/>
            <person name="Turnbaugh P.J."/>
            <person name="Mahowald M."/>
            <person name="Liep D."/>
            <person name="Gordon J."/>
        </authorList>
    </citation>
    <scope>NUCLEOTIDE SEQUENCE [LARGE SCALE GENOMIC DNA]</scope>
    <source>
        <strain evidence="10 11">DSM 3989</strain>
    </source>
</reference>